<dbReference type="RefSeq" id="WP_345377369.1">
    <property type="nucleotide sequence ID" value="NZ_BAABLM010000012.1"/>
</dbReference>
<protein>
    <submittedName>
        <fullName evidence="1">Uncharacterized protein</fullName>
    </submittedName>
</protein>
<comment type="caution">
    <text evidence="1">The sequence shown here is derived from an EMBL/GenBank/DDBJ whole genome shotgun (WGS) entry which is preliminary data.</text>
</comment>
<organism evidence="1 2">
    <name type="scientific">Frondihabitans cladoniiphilus</name>
    <dbReference type="NCBI Taxonomy" id="715785"/>
    <lineage>
        <taxon>Bacteria</taxon>
        <taxon>Bacillati</taxon>
        <taxon>Actinomycetota</taxon>
        <taxon>Actinomycetes</taxon>
        <taxon>Micrococcales</taxon>
        <taxon>Microbacteriaceae</taxon>
        <taxon>Frondihabitans</taxon>
    </lineage>
</organism>
<keyword evidence="2" id="KW-1185">Reference proteome</keyword>
<reference evidence="2" key="1">
    <citation type="journal article" date="2019" name="Int. J. Syst. Evol. Microbiol.">
        <title>The Global Catalogue of Microorganisms (GCM) 10K type strain sequencing project: providing services to taxonomists for standard genome sequencing and annotation.</title>
        <authorList>
            <consortium name="The Broad Institute Genomics Platform"/>
            <consortium name="The Broad Institute Genome Sequencing Center for Infectious Disease"/>
            <person name="Wu L."/>
            <person name="Ma J."/>
        </authorList>
    </citation>
    <scope>NUCLEOTIDE SEQUENCE [LARGE SCALE GENOMIC DNA]</scope>
    <source>
        <strain evidence="2">JCM 18956</strain>
    </source>
</reference>
<dbReference type="EMBL" id="BAABLM010000012">
    <property type="protein sequence ID" value="GAA4686465.1"/>
    <property type="molecule type" value="Genomic_DNA"/>
</dbReference>
<proteinExistence type="predicted"/>
<dbReference type="Proteomes" id="UP001501295">
    <property type="component" value="Unassembled WGS sequence"/>
</dbReference>
<sequence length="116" mass="12847">MTEAPHDPDRYLRFRERLIRGLAIQIVLDTAEGKDIVGLNRLITARIRLGSDTAVTAEVARMAQATTVPTHDWAVVDLAKDAIVLLAASDAGWYDRLVMERQVLGDLNHIEDGDVL</sequence>
<gene>
    <name evidence="1" type="ORF">GCM10025780_36390</name>
</gene>
<evidence type="ECO:0000313" key="1">
    <source>
        <dbReference type="EMBL" id="GAA4686465.1"/>
    </source>
</evidence>
<name>A0ABP8WDP0_9MICO</name>
<accession>A0ABP8WDP0</accession>
<evidence type="ECO:0000313" key="2">
    <source>
        <dbReference type="Proteomes" id="UP001501295"/>
    </source>
</evidence>